<organism evidence="8 9">
    <name type="scientific">Corynebacterium bovis</name>
    <dbReference type="NCBI Taxonomy" id="36808"/>
    <lineage>
        <taxon>Bacteria</taxon>
        <taxon>Bacillati</taxon>
        <taxon>Actinomycetota</taxon>
        <taxon>Actinomycetes</taxon>
        <taxon>Mycobacteriales</taxon>
        <taxon>Corynebacteriaceae</taxon>
        <taxon>Corynebacterium</taxon>
    </lineage>
</organism>
<protein>
    <recommendedName>
        <fullName evidence="10">Polysaccharide biosynthesis protein</fullName>
    </recommendedName>
</protein>
<dbReference type="PANTHER" id="PTHR30250">
    <property type="entry name" value="PST FAMILY PREDICTED COLANIC ACID TRANSPORTER"/>
    <property type="match status" value="1"/>
</dbReference>
<feature type="transmembrane region" description="Helical" evidence="7">
    <location>
        <begin position="149"/>
        <end position="171"/>
    </location>
</feature>
<dbReference type="InterPro" id="IPR050833">
    <property type="entry name" value="Poly_Biosynth_Transport"/>
</dbReference>
<feature type="transmembrane region" description="Helical" evidence="7">
    <location>
        <begin position="386"/>
        <end position="405"/>
    </location>
</feature>
<evidence type="ECO:0000313" key="9">
    <source>
        <dbReference type="Proteomes" id="UP000276526"/>
    </source>
</evidence>
<sequence>MRAMSLATVFVAVAGYLVIWVSDKALGADGKEAFMVYWGLFFALAGLIDGLMQETTRAVAAHRETVGAGHGAGTGNAAGAAPVADGGHGAHAVHSPAVGAHAAHTPTLTGAARPLLVAAGVAAALGALVAVTSPLWVGTLLPDHHALGVALLTLGVASYTFQTTVCGLLSAAGRWSPFAVLITVDSGVRLVLALLAWAAGWHLVAFLVVTVAGAATWLAVAAVSPSARSALHGVADVPTRDFLRRAGTAMLASGANSVIITGFPVLIKATTSLPDGTLAAVIFAVTLTRAPILVPLQRFQPVLIVRFATARGRVLRAAAAPMAAIVGVAVVGAVAAFLLGPWILRLFFTPEVWSPGWVLAWLTLAAASTALLMVTGSAALAAERHGLYLGGWVLATVVAVLLFRLDLSPELRAVLGLGLGPLAGVVLHLVLLRVTGDPGAGSGAAATVPGPGVEPVPGTVPEPGAGSGSGDDATLPAAATPPRHAASPSTGRHAAEPSTGRHAAGDPDGGGPAGGPSRHAVPPGTPGRGRPTAEGDVVPSPQHPTDP</sequence>
<dbReference type="Proteomes" id="UP000276526">
    <property type="component" value="Unassembled WGS sequence"/>
</dbReference>
<dbReference type="PANTHER" id="PTHR30250:SF11">
    <property type="entry name" value="O-ANTIGEN TRANSPORTER-RELATED"/>
    <property type="match status" value="1"/>
</dbReference>
<dbReference type="GO" id="GO:0005886">
    <property type="term" value="C:plasma membrane"/>
    <property type="evidence" value="ECO:0007669"/>
    <property type="project" value="UniProtKB-SubCell"/>
</dbReference>
<evidence type="ECO:0000313" key="8">
    <source>
        <dbReference type="EMBL" id="RRO86594.1"/>
    </source>
</evidence>
<keyword evidence="2" id="KW-1003">Cell membrane</keyword>
<reference evidence="8 9" key="1">
    <citation type="submission" date="2018-01" db="EMBL/GenBank/DDBJ databases">
        <title>Twenty Corynebacterium bovis Genomes.</title>
        <authorList>
            <person name="Gulvik C.A."/>
        </authorList>
    </citation>
    <scope>NUCLEOTIDE SEQUENCE [LARGE SCALE GENOMIC DNA]</scope>
    <source>
        <strain evidence="8 9">F6900</strain>
    </source>
</reference>
<dbReference type="AlphaFoldDB" id="A0A3R8PBQ4"/>
<feature type="transmembrane region" description="Helical" evidence="7">
    <location>
        <begin position="178"/>
        <end position="197"/>
    </location>
</feature>
<evidence type="ECO:0000256" key="2">
    <source>
        <dbReference type="ARBA" id="ARBA00022475"/>
    </source>
</evidence>
<evidence type="ECO:0000256" key="5">
    <source>
        <dbReference type="ARBA" id="ARBA00023136"/>
    </source>
</evidence>
<keyword evidence="4 7" id="KW-1133">Transmembrane helix</keyword>
<gene>
    <name evidence="8" type="ORF">CXF48_06175</name>
</gene>
<evidence type="ECO:0000256" key="4">
    <source>
        <dbReference type="ARBA" id="ARBA00022989"/>
    </source>
</evidence>
<name>A0A3R8PBQ4_9CORY</name>
<feature type="transmembrane region" description="Helical" evidence="7">
    <location>
        <begin position="356"/>
        <end position="374"/>
    </location>
</feature>
<comment type="caution">
    <text evidence="8">The sequence shown here is derived from an EMBL/GenBank/DDBJ whole genome shotgun (WGS) entry which is preliminary data.</text>
</comment>
<evidence type="ECO:0000256" key="1">
    <source>
        <dbReference type="ARBA" id="ARBA00004651"/>
    </source>
</evidence>
<evidence type="ECO:0000256" key="7">
    <source>
        <dbReference type="SAM" id="Phobius"/>
    </source>
</evidence>
<feature type="transmembrane region" description="Helical" evidence="7">
    <location>
        <begin position="278"/>
        <end position="296"/>
    </location>
</feature>
<proteinExistence type="predicted"/>
<feature type="transmembrane region" description="Helical" evidence="7">
    <location>
        <begin position="34"/>
        <end position="52"/>
    </location>
</feature>
<feature type="transmembrane region" description="Helical" evidence="7">
    <location>
        <begin position="203"/>
        <end position="225"/>
    </location>
</feature>
<keyword evidence="5 7" id="KW-0472">Membrane</keyword>
<dbReference type="EMBL" id="PQNK01000008">
    <property type="protein sequence ID" value="RRO86594.1"/>
    <property type="molecule type" value="Genomic_DNA"/>
</dbReference>
<accession>A0A3R8PBQ4</accession>
<feature type="transmembrane region" description="Helical" evidence="7">
    <location>
        <begin position="246"/>
        <end position="266"/>
    </location>
</feature>
<feature type="transmembrane region" description="Helical" evidence="7">
    <location>
        <begin position="115"/>
        <end position="137"/>
    </location>
</feature>
<feature type="compositionally biased region" description="Low complexity" evidence="6">
    <location>
        <begin position="473"/>
        <end position="490"/>
    </location>
</feature>
<feature type="transmembrane region" description="Helical" evidence="7">
    <location>
        <begin position="317"/>
        <end position="344"/>
    </location>
</feature>
<evidence type="ECO:0000256" key="3">
    <source>
        <dbReference type="ARBA" id="ARBA00022692"/>
    </source>
</evidence>
<evidence type="ECO:0000256" key="6">
    <source>
        <dbReference type="SAM" id="MobiDB-lite"/>
    </source>
</evidence>
<feature type="region of interest" description="Disordered" evidence="6">
    <location>
        <begin position="440"/>
        <end position="547"/>
    </location>
</feature>
<evidence type="ECO:0008006" key="10">
    <source>
        <dbReference type="Google" id="ProtNLM"/>
    </source>
</evidence>
<comment type="subcellular location">
    <subcellularLocation>
        <location evidence="1">Cell membrane</location>
        <topology evidence="1">Multi-pass membrane protein</topology>
    </subcellularLocation>
</comment>
<keyword evidence="3 7" id="KW-0812">Transmembrane</keyword>
<feature type="transmembrane region" description="Helical" evidence="7">
    <location>
        <begin position="411"/>
        <end position="432"/>
    </location>
</feature>